<feature type="domain" description="Tyrosinase copper-binding" evidence="3">
    <location>
        <begin position="78"/>
        <end position="89"/>
    </location>
</feature>
<dbReference type="GO" id="GO:0046872">
    <property type="term" value="F:metal ion binding"/>
    <property type="evidence" value="ECO:0007669"/>
    <property type="project" value="UniProtKB-KW"/>
</dbReference>
<sequence length="159" mass="17418">MGGLGENPRPFKRDVGPGVNMRYANYTTVRNLLRAPDVDAFRLVSEGIKETAEIGPHGGGHYVMGGDPGGDVFTSPNDPAFFVHHGQMDRVWALWQEMDPAARHSDLGSGLYAHQTWWNAPPSALTSMGEVLDLGYAAGNITIKEVMDTTKGPFCYFYQ</sequence>
<evidence type="ECO:0000259" key="3">
    <source>
        <dbReference type="PROSITE" id="PS00498"/>
    </source>
</evidence>
<dbReference type="Proteomes" id="UP000006039">
    <property type="component" value="Unassembled WGS sequence"/>
</dbReference>
<accession>J3NWE7</accession>
<evidence type="ECO:0000256" key="2">
    <source>
        <dbReference type="ARBA" id="ARBA00023002"/>
    </source>
</evidence>
<dbReference type="GO" id="GO:0016491">
    <property type="term" value="F:oxidoreductase activity"/>
    <property type="evidence" value="ECO:0007669"/>
    <property type="project" value="UniProtKB-KW"/>
</dbReference>
<dbReference type="EnsemblFungi" id="EJT75679">
    <property type="protein sequence ID" value="EJT75679"/>
    <property type="gene ID" value="GGTG_05611"/>
</dbReference>
<dbReference type="eggNOG" id="ENOG502RM4B">
    <property type="taxonomic scope" value="Eukaryota"/>
</dbReference>
<reference evidence="6" key="1">
    <citation type="submission" date="2010-07" db="EMBL/GenBank/DDBJ databases">
        <title>The genome sequence of Gaeumannomyces graminis var. tritici strain R3-111a-1.</title>
        <authorList>
            <consortium name="The Broad Institute Genome Sequencing Platform"/>
            <person name="Ma L.-J."/>
            <person name="Dead R."/>
            <person name="Young S."/>
            <person name="Zeng Q."/>
            <person name="Koehrsen M."/>
            <person name="Alvarado L."/>
            <person name="Berlin A."/>
            <person name="Chapman S.B."/>
            <person name="Chen Z."/>
            <person name="Freedman E."/>
            <person name="Gellesch M."/>
            <person name="Goldberg J."/>
            <person name="Griggs A."/>
            <person name="Gujja S."/>
            <person name="Heilman E.R."/>
            <person name="Heiman D."/>
            <person name="Hepburn T."/>
            <person name="Howarth C."/>
            <person name="Jen D."/>
            <person name="Larson L."/>
            <person name="Mehta T."/>
            <person name="Neiman D."/>
            <person name="Pearson M."/>
            <person name="Roberts A."/>
            <person name="Saif S."/>
            <person name="Shea T."/>
            <person name="Shenoy N."/>
            <person name="Sisk P."/>
            <person name="Stolte C."/>
            <person name="Sykes S."/>
            <person name="Walk T."/>
            <person name="White J."/>
            <person name="Yandava C."/>
            <person name="Haas B."/>
            <person name="Nusbaum C."/>
            <person name="Birren B."/>
        </authorList>
    </citation>
    <scope>NUCLEOTIDE SEQUENCE [LARGE SCALE GENOMIC DNA]</scope>
    <source>
        <strain evidence="6">R3-111a-1</strain>
    </source>
</reference>
<dbReference type="GeneID" id="20346069"/>
<dbReference type="SUPFAM" id="SSF48056">
    <property type="entry name" value="Di-copper centre-containing domain"/>
    <property type="match status" value="1"/>
</dbReference>
<dbReference type="Pfam" id="PF00264">
    <property type="entry name" value="Tyrosinase"/>
    <property type="match status" value="1"/>
</dbReference>
<proteinExistence type="predicted"/>
<keyword evidence="2" id="KW-0560">Oxidoreductase</keyword>
<reference evidence="4" key="3">
    <citation type="submission" date="2010-09" db="EMBL/GenBank/DDBJ databases">
        <title>Annotation of Gaeumannomyces graminis var. tritici R3-111a-1.</title>
        <authorList>
            <consortium name="The Broad Institute Genome Sequencing Platform"/>
            <person name="Ma L.-J."/>
            <person name="Dead R."/>
            <person name="Young S.K."/>
            <person name="Zeng Q."/>
            <person name="Gargeya S."/>
            <person name="Fitzgerald M."/>
            <person name="Haas B."/>
            <person name="Abouelleil A."/>
            <person name="Alvarado L."/>
            <person name="Arachchi H.M."/>
            <person name="Berlin A."/>
            <person name="Brown A."/>
            <person name="Chapman S.B."/>
            <person name="Chen Z."/>
            <person name="Dunbar C."/>
            <person name="Freedman E."/>
            <person name="Gearin G."/>
            <person name="Gellesch M."/>
            <person name="Goldberg J."/>
            <person name="Griggs A."/>
            <person name="Gujja S."/>
            <person name="Heiman D."/>
            <person name="Howarth C."/>
            <person name="Larson L."/>
            <person name="Lui A."/>
            <person name="MacDonald P.J.P."/>
            <person name="Mehta T."/>
            <person name="Montmayeur A."/>
            <person name="Murphy C."/>
            <person name="Neiman D."/>
            <person name="Pearson M."/>
            <person name="Priest M."/>
            <person name="Roberts A."/>
            <person name="Saif S."/>
            <person name="Shea T."/>
            <person name="Shenoy N."/>
            <person name="Sisk P."/>
            <person name="Stolte C."/>
            <person name="Sykes S."/>
            <person name="Yandava C."/>
            <person name="Wortman J."/>
            <person name="Nusbaum C."/>
            <person name="Birren B."/>
        </authorList>
    </citation>
    <scope>NUCLEOTIDE SEQUENCE</scope>
    <source>
        <strain evidence="4">R3-111a-1</strain>
    </source>
</reference>
<dbReference type="VEuPathDB" id="FungiDB:GGTG_05611"/>
<dbReference type="AlphaFoldDB" id="J3NWE7"/>
<evidence type="ECO:0000313" key="6">
    <source>
        <dbReference type="Proteomes" id="UP000006039"/>
    </source>
</evidence>
<dbReference type="InterPro" id="IPR050316">
    <property type="entry name" value="Tyrosinase/Hemocyanin"/>
</dbReference>
<protein>
    <recommendedName>
        <fullName evidence="3">Tyrosinase copper-binding domain-containing protein</fullName>
    </recommendedName>
</protein>
<dbReference type="RefSeq" id="XP_009221679.1">
    <property type="nucleotide sequence ID" value="XM_009223415.1"/>
</dbReference>
<dbReference type="OrthoDB" id="6132182at2759"/>
<reference evidence="4" key="2">
    <citation type="submission" date="2010-07" db="EMBL/GenBank/DDBJ databases">
        <authorList>
            <consortium name="The Broad Institute Genome Sequencing Platform"/>
            <consortium name="Broad Institute Genome Sequencing Center for Infectious Disease"/>
            <person name="Ma L.-J."/>
            <person name="Dead R."/>
            <person name="Young S."/>
            <person name="Zeng Q."/>
            <person name="Koehrsen M."/>
            <person name="Alvarado L."/>
            <person name="Berlin A."/>
            <person name="Chapman S.B."/>
            <person name="Chen Z."/>
            <person name="Freedman E."/>
            <person name="Gellesch M."/>
            <person name="Goldberg J."/>
            <person name="Griggs A."/>
            <person name="Gujja S."/>
            <person name="Heilman E.R."/>
            <person name="Heiman D."/>
            <person name="Hepburn T."/>
            <person name="Howarth C."/>
            <person name="Jen D."/>
            <person name="Larson L."/>
            <person name="Mehta T."/>
            <person name="Neiman D."/>
            <person name="Pearson M."/>
            <person name="Roberts A."/>
            <person name="Saif S."/>
            <person name="Shea T."/>
            <person name="Shenoy N."/>
            <person name="Sisk P."/>
            <person name="Stolte C."/>
            <person name="Sykes S."/>
            <person name="Walk T."/>
            <person name="White J."/>
            <person name="Yandava C."/>
            <person name="Haas B."/>
            <person name="Nusbaum C."/>
            <person name="Birren B."/>
        </authorList>
    </citation>
    <scope>NUCLEOTIDE SEQUENCE</scope>
    <source>
        <strain evidence="4">R3-111a-1</strain>
    </source>
</reference>
<keyword evidence="6" id="KW-1185">Reference proteome</keyword>
<dbReference type="PANTHER" id="PTHR11474:SF125">
    <property type="entry name" value="N-ACETYL-6-HYDROXYTRYPTOPHAN OXIDASE IVOB-RELATED"/>
    <property type="match status" value="1"/>
</dbReference>
<name>J3NWE7_GAET3</name>
<dbReference type="PANTHER" id="PTHR11474">
    <property type="entry name" value="TYROSINASE FAMILY MEMBER"/>
    <property type="match status" value="1"/>
</dbReference>
<reference evidence="5" key="5">
    <citation type="submission" date="2018-04" db="UniProtKB">
        <authorList>
            <consortium name="EnsemblFungi"/>
        </authorList>
    </citation>
    <scope>IDENTIFICATION</scope>
    <source>
        <strain evidence="5">R3-111a-1</strain>
    </source>
</reference>
<gene>
    <name evidence="5" type="primary">20346069</name>
    <name evidence="4" type="ORF">GGTG_05611</name>
</gene>
<dbReference type="STRING" id="644352.J3NWE7"/>
<reference evidence="5" key="4">
    <citation type="journal article" date="2015" name="G3 (Bethesda)">
        <title>Genome sequences of three phytopathogenic species of the Magnaporthaceae family of fungi.</title>
        <authorList>
            <person name="Okagaki L.H."/>
            <person name="Nunes C.C."/>
            <person name="Sailsbery J."/>
            <person name="Clay B."/>
            <person name="Brown D."/>
            <person name="John T."/>
            <person name="Oh Y."/>
            <person name="Young N."/>
            <person name="Fitzgerald M."/>
            <person name="Haas B.J."/>
            <person name="Zeng Q."/>
            <person name="Young S."/>
            <person name="Adiconis X."/>
            <person name="Fan L."/>
            <person name="Levin J.Z."/>
            <person name="Mitchell T.K."/>
            <person name="Okubara P.A."/>
            <person name="Farman M.L."/>
            <person name="Kohn L.M."/>
            <person name="Birren B."/>
            <person name="Ma L.-J."/>
            <person name="Dean R.A."/>
        </authorList>
    </citation>
    <scope>NUCLEOTIDE SEQUENCE</scope>
    <source>
        <strain evidence="5">R3-111a-1</strain>
    </source>
</reference>
<dbReference type="PROSITE" id="PS00498">
    <property type="entry name" value="TYROSINASE_2"/>
    <property type="match status" value="1"/>
</dbReference>
<dbReference type="EMBL" id="GL385397">
    <property type="protein sequence ID" value="EJT75679.1"/>
    <property type="molecule type" value="Genomic_DNA"/>
</dbReference>
<organism evidence="4">
    <name type="scientific">Gaeumannomyces tritici (strain R3-111a-1)</name>
    <name type="common">Wheat and barley take-all root rot fungus</name>
    <name type="synonym">Gaeumannomyces graminis var. tritici</name>
    <dbReference type="NCBI Taxonomy" id="644352"/>
    <lineage>
        <taxon>Eukaryota</taxon>
        <taxon>Fungi</taxon>
        <taxon>Dikarya</taxon>
        <taxon>Ascomycota</taxon>
        <taxon>Pezizomycotina</taxon>
        <taxon>Sordariomycetes</taxon>
        <taxon>Sordariomycetidae</taxon>
        <taxon>Magnaporthales</taxon>
        <taxon>Magnaporthaceae</taxon>
        <taxon>Gaeumannomyces</taxon>
    </lineage>
</organism>
<dbReference type="InterPro" id="IPR002227">
    <property type="entry name" value="Tyrosinase_Cu-bd"/>
</dbReference>
<dbReference type="Gene3D" id="1.10.1280.10">
    <property type="entry name" value="Di-copper center containing domain from catechol oxidase"/>
    <property type="match status" value="1"/>
</dbReference>
<evidence type="ECO:0000313" key="5">
    <source>
        <dbReference type="EnsemblFungi" id="EJT75679"/>
    </source>
</evidence>
<dbReference type="InterPro" id="IPR008922">
    <property type="entry name" value="Di-copper_centre_dom_sf"/>
</dbReference>
<evidence type="ECO:0000313" key="4">
    <source>
        <dbReference type="EMBL" id="EJT75679.1"/>
    </source>
</evidence>
<keyword evidence="1" id="KW-0479">Metal-binding</keyword>
<evidence type="ECO:0000256" key="1">
    <source>
        <dbReference type="ARBA" id="ARBA00022723"/>
    </source>
</evidence>
<dbReference type="HOGENOM" id="CLU_035914_4_0_1"/>